<dbReference type="InterPro" id="IPR051907">
    <property type="entry name" value="DoxX-like_oxidoreductase"/>
</dbReference>
<keyword evidence="3" id="KW-1003">Cell membrane</keyword>
<dbReference type="PANTHER" id="PTHR33452:SF1">
    <property type="entry name" value="INNER MEMBRANE PROTEIN YPHA-RELATED"/>
    <property type="match status" value="1"/>
</dbReference>
<keyword evidence="9" id="KW-1185">Reference proteome</keyword>
<keyword evidence="6" id="KW-0472">Membrane</keyword>
<comment type="caution">
    <text evidence="8">The sequence shown here is derived from an EMBL/GenBank/DDBJ whole genome shotgun (WGS) entry which is preliminary data.</text>
</comment>
<protein>
    <recommendedName>
        <fullName evidence="10">DoxX family protein</fullName>
    </recommendedName>
</protein>
<dbReference type="EMBL" id="BMHI01000005">
    <property type="protein sequence ID" value="GGB41320.1"/>
    <property type="molecule type" value="Genomic_DNA"/>
</dbReference>
<dbReference type="RefSeq" id="WP_188838331.1">
    <property type="nucleotide sequence ID" value="NZ_BMHI01000005.1"/>
</dbReference>
<keyword evidence="4" id="KW-0812">Transmembrane</keyword>
<dbReference type="InterPro" id="IPR032808">
    <property type="entry name" value="DoxX"/>
</dbReference>
<dbReference type="GO" id="GO:0005886">
    <property type="term" value="C:plasma membrane"/>
    <property type="evidence" value="ECO:0007669"/>
    <property type="project" value="UniProtKB-SubCell"/>
</dbReference>
<reference evidence="8" key="1">
    <citation type="journal article" date="2014" name="Int. J. Syst. Evol. Microbiol.">
        <title>Complete genome sequence of Corynebacterium casei LMG S-19264T (=DSM 44701T), isolated from a smear-ripened cheese.</title>
        <authorList>
            <consortium name="US DOE Joint Genome Institute (JGI-PGF)"/>
            <person name="Walter F."/>
            <person name="Albersmeier A."/>
            <person name="Kalinowski J."/>
            <person name="Ruckert C."/>
        </authorList>
    </citation>
    <scope>NUCLEOTIDE SEQUENCE</scope>
    <source>
        <strain evidence="8">CGMCC 1.15085</strain>
    </source>
</reference>
<reference evidence="8" key="2">
    <citation type="submission" date="2020-09" db="EMBL/GenBank/DDBJ databases">
        <authorList>
            <person name="Sun Q."/>
            <person name="Zhou Y."/>
        </authorList>
    </citation>
    <scope>NUCLEOTIDE SEQUENCE</scope>
    <source>
        <strain evidence="8">CGMCC 1.15085</strain>
    </source>
</reference>
<evidence type="ECO:0000256" key="3">
    <source>
        <dbReference type="ARBA" id="ARBA00022475"/>
    </source>
</evidence>
<evidence type="ECO:0000256" key="6">
    <source>
        <dbReference type="ARBA" id="ARBA00023136"/>
    </source>
</evidence>
<evidence type="ECO:0000256" key="4">
    <source>
        <dbReference type="ARBA" id="ARBA00022692"/>
    </source>
</evidence>
<evidence type="ECO:0000313" key="9">
    <source>
        <dbReference type="Proteomes" id="UP000636793"/>
    </source>
</evidence>
<comment type="subcellular location">
    <subcellularLocation>
        <location evidence="1">Cell membrane</location>
        <topology evidence="1">Multi-pass membrane protein</topology>
    </subcellularLocation>
</comment>
<keyword evidence="5" id="KW-1133">Transmembrane helix</keyword>
<evidence type="ECO:0000256" key="2">
    <source>
        <dbReference type="ARBA" id="ARBA00006679"/>
    </source>
</evidence>
<evidence type="ECO:0008006" key="10">
    <source>
        <dbReference type="Google" id="ProtNLM"/>
    </source>
</evidence>
<evidence type="ECO:0000256" key="7">
    <source>
        <dbReference type="SAM" id="MobiDB-lite"/>
    </source>
</evidence>
<dbReference type="AlphaFoldDB" id="A0A916TDI2"/>
<name>A0A916TDI2_9MICO</name>
<dbReference type="Pfam" id="PF07681">
    <property type="entry name" value="DoxX"/>
    <property type="match status" value="1"/>
</dbReference>
<evidence type="ECO:0000256" key="5">
    <source>
        <dbReference type="ARBA" id="ARBA00022989"/>
    </source>
</evidence>
<gene>
    <name evidence="8" type="ORF">GCM10011492_35290</name>
</gene>
<accession>A0A916TDI2</accession>
<dbReference type="PANTHER" id="PTHR33452">
    <property type="entry name" value="OXIDOREDUCTASE CATD-RELATED"/>
    <property type="match status" value="1"/>
</dbReference>
<feature type="region of interest" description="Disordered" evidence="7">
    <location>
        <begin position="228"/>
        <end position="254"/>
    </location>
</feature>
<dbReference type="Proteomes" id="UP000636793">
    <property type="component" value="Unassembled WGS sequence"/>
</dbReference>
<evidence type="ECO:0000313" key="8">
    <source>
        <dbReference type="EMBL" id="GGB41320.1"/>
    </source>
</evidence>
<comment type="similarity">
    <text evidence="2">Belongs to the DoxX family.</text>
</comment>
<proteinExistence type="inferred from homology"/>
<evidence type="ECO:0000256" key="1">
    <source>
        <dbReference type="ARBA" id="ARBA00004651"/>
    </source>
</evidence>
<feature type="compositionally biased region" description="Low complexity" evidence="7">
    <location>
        <begin position="245"/>
        <end position="254"/>
    </location>
</feature>
<sequence length="254" mass="26390">MIVRRLARPMLSSIFVTAGFSSLRNPDHAAPAAAPVVDKLRSVLPRQVASLIPADPATAVRVNGAVHVVGGLMLATGKFPRVASVVLAGTLLPTTLAGHAFWQEDDPAKRAQQQVHFFKNVSLVGGLLIAAVDTEGKPSAAWRSRAAAHRAGEAVSSALPSSSESADTVSSLKETVGNVAEAAKEHGAHLAAVAREQAPVVAEAVRERGEAVAEAAREHGPVVAEAVRERGSDVGRRAAKRASRAARQARAQMA</sequence>
<organism evidence="8 9">
    <name type="scientific">Flexivirga endophytica</name>
    <dbReference type="NCBI Taxonomy" id="1849103"/>
    <lineage>
        <taxon>Bacteria</taxon>
        <taxon>Bacillati</taxon>
        <taxon>Actinomycetota</taxon>
        <taxon>Actinomycetes</taxon>
        <taxon>Micrococcales</taxon>
        <taxon>Dermacoccaceae</taxon>
        <taxon>Flexivirga</taxon>
    </lineage>
</organism>